<dbReference type="EMBL" id="BAABME010005889">
    <property type="protein sequence ID" value="GAA0166884.1"/>
    <property type="molecule type" value="Genomic_DNA"/>
</dbReference>
<evidence type="ECO:0000313" key="2">
    <source>
        <dbReference type="EMBL" id="GAA0166884.1"/>
    </source>
</evidence>
<accession>A0AAV3QT48</accession>
<evidence type="ECO:0000313" key="3">
    <source>
        <dbReference type="Proteomes" id="UP001454036"/>
    </source>
</evidence>
<dbReference type="Proteomes" id="UP001454036">
    <property type="component" value="Unassembled WGS sequence"/>
</dbReference>
<feature type="compositionally biased region" description="Low complexity" evidence="1">
    <location>
        <begin position="45"/>
        <end position="59"/>
    </location>
</feature>
<sequence length="143" mass="15644">MKRGSYSEASASVSKCAKLEALANTLAVSVRLPKAILPLLAKSGANSKKSKGKSVSAQGEGSSLDCYSDRYMKAPYSLRNGLSIEEGHLWNNRIEAFHAVHPFLFADEGRKHPSSGPMDALSLFSLYMIRLSMLNMPRLAVRR</sequence>
<protein>
    <submittedName>
        <fullName evidence="2">Uncharacterized protein</fullName>
    </submittedName>
</protein>
<comment type="caution">
    <text evidence="2">The sequence shown here is derived from an EMBL/GenBank/DDBJ whole genome shotgun (WGS) entry which is preliminary data.</text>
</comment>
<name>A0AAV3QT48_LITER</name>
<organism evidence="2 3">
    <name type="scientific">Lithospermum erythrorhizon</name>
    <name type="common">Purple gromwell</name>
    <name type="synonym">Lithospermum officinale var. erythrorhizon</name>
    <dbReference type="NCBI Taxonomy" id="34254"/>
    <lineage>
        <taxon>Eukaryota</taxon>
        <taxon>Viridiplantae</taxon>
        <taxon>Streptophyta</taxon>
        <taxon>Embryophyta</taxon>
        <taxon>Tracheophyta</taxon>
        <taxon>Spermatophyta</taxon>
        <taxon>Magnoliopsida</taxon>
        <taxon>eudicotyledons</taxon>
        <taxon>Gunneridae</taxon>
        <taxon>Pentapetalae</taxon>
        <taxon>asterids</taxon>
        <taxon>lamiids</taxon>
        <taxon>Boraginales</taxon>
        <taxon>Boraginaceae</taxon>
        <taxon>Boraginoideae</taxon>
        <taxon>Lithospermeae</taxon>
        <taxon>Lithospermum</taxon>
    </lineage>
</organism>
<evidence type="ECO:0000256" key="1">
    <source>
        <dbReference type="SAM" id="MobiDB-lite"/>
    </source>
</evidence>
<dbReference type="AlphaFoldDB" id="A0AAV3QT48"/>
<proteinExistence type="predicted"/>
<feature type="region of interest" description="Disordered" evidence="1">
    <location>
        <begin position="45"/>
        <end position="64"/>
    </location>
</feature>
<gene>
    <name evidence="2" type="ORF">LIER_21944</name>
</gene>
<reference evidence="2 3" key="1">
    <citation type="submission" date="2024-01" db="EMBL/GenBank/DDBJ databases">
        <title>The complete chloroplast genome sequence of Lithospermum erythrorhizon: insights into the phylogenetic relationship among Boraginaceae species and the maternal lineages of purple gromwells.</title>
        <authorList>
            <person name="Okada T."/>
            <person name="Watanabe K."/>
        </authorList>
    </citation>
    <scope>NUCLEOTIDE SEQUENCE [LARGE SCALE GENOMIC DNA]</scope>
</reference>
<keyword evidence="3" id="KW-1185">Reference proteome</keyword>